<dbReference type="EMBL" id="JANJYI010000005">
    <property type="protein sequence ID" value="KAK2650568.1"/>
    <property type="molecule type" value="Genomic_DNA"/>
</dbReference>
<organism evidence="1 2">
    <name type="scientific">Dipteronia dyeriana</name>
    <dbReference type="NCBI Taxonomy" id="168575"/>
    <lineage>
        <taxon>Eukaryota</taxon>
        <taxon>Viridiplantae</taxon>
        <taxon>Streptophyta</taxon>
        <taxon>Embryophyta</taxon>
        <taxon>Tracheophyta</taxon>
        <taxon>Spermatophyta</taxon>
        <taxon>Magnoliopsida</taxon>
        <taxon>eudicotyledons</taxon>
        <taxon>Gunneridae</taxon>
        <taxon>Pentapetalae</taxon>
        <taxon>rosids</taxon>
        <taxon>malvids</taxon>
        <taxon>Sapindales</taxon>
        <taxon>Sapindaceae</taxon>
        <taxon>Hippocastanoideae</taxon>
        <taxon>Acereae</taxon>
        <taxon>Dipteronia</taxon>
    </lineage>
</organism>
<protein>
    <submittedName>
        <fullName evidence="1">Uncharacterized protein</fullName>
    </submittedName>
</protein>
<reference evidence="1" key="1">
    <citation type="journal article" date="2023" name="Plant J.">
        <title>Genome sequences and population genomics provide insights into the demographic history, inbreeding, and mutation load of two 'living fossil' tree species of Dipteronia.</title>
        <authorList>
            <person name="Feng Y."/>
            <person name="Comes H.P."/>
            <person name="Chen J."/>
            <person name="Zhu S."/>
            <person name="Lu R."/>
            <person name="Zhang X."/>
            <person name="Li P."/>
            <person name="Qiu J."/>
            <person name="Olsen K.M."/>
            <person name="Qiu Y."/>
        </authorList>
    </citation>
    <scope>NUCLEOTIDE SEQUENCE</scope>
    <source>
        <strain evidence="1">KIB01</strain>
    </source>
</reference>
<name>A0AAD9X1H1_9ROSI</name>
<proteinExistence type="predicted"/>
<keyword evidence="2" id="KW-1185">Reference proteome</keyword>
<sequence>MEGMEVEDDEDTYEMVVENGFVGRHSTFDIRFSGRMNLHLHFNEALDPPKRPSFRVLRPRSGYNRRPWLLYLHRTSLRLASHGVLHFFGYSHELVRSAGSCNSGLVLGFSHQKARLVSGLGAKSRIVREPFGNSVFPKIGKVHATPPLNFHMSAKVRDIYIPYEFVLDGILKHENPGRADCEVWAKILSCLFECGLTFEDTTALKGLLSIAKGEKVFVVWIGLWLGLRLEEGPEGGNGGK</sequence>
<evidence type="ECO:0000313" key="1">
    <source>
        <dbReference type="EMBL" id="KAK2650568.1"/>
    </source>
</evidence>
<accession>A0AAD9X1H1</accession>
<dbReference type="AlphaFoldDB" id="A0AAD9X1H1"/>
<comment type="caution">
    <text evidence="1">The sequence shown here is derived from an EMBL/GenBank/DDBJ whole genome shotgun (WGS) entry which is preliminary data.</text>
</comment>
<evidence type="ECO:0000313" key="2">
    <source>
        <dbReference type="Proteomes" id="UP001280121"/>
    </source>
</evidence>
<dbReference type="Proteomes" id="UP001280121">
    <property type="component" value="Unassembled WGS sequence"/>
</dbReference>
<gene>
    <name evidence="1" type="ORF">Ddye_018057</name>
</gene>